<evidence type="ECO:0000313" key="1">
    <source>
        <dbReference type="EMBL" id="MBB6334379.1"/>
    </source>
</evidence>
<comment type="caution">
    <text evidence="1">The sequence shown here is derived from an EMBL/GenBank/DDBJ whole genome shotgun (WGS) entry which is preliminary data.</text>
</comment>
<sequence length="209" mass="23250">MLLGIALVSLAGCTAREASTPEERYRPEFEELIAKVGDDEPAASILEDYRLDEVEIEQLHDAYVSCVADQGFPGLYFDSITGSTGFSRGIADDRFNDARKAMDDCDTSTHSSDVTYLYAQLIQNPEKEDPNQVVIDCMVRRGVLDQSYTVERFEKELEAWIAQPHTMKGEQIIGSPGEAFTYLGDREEGIRVFMECSYDPTSGDTSESG</sequence>
<gene>
    <name evidence="1" type="ORF">HD592_000944</name>
</gene>
<dbReference type="RefSeq" id="WP_184452303.1">
    <property type="nucleotide sequence ID" value="NZ_JACHMK010000001.1"/>
</dbReference>
<accession>A0A923E6E6</accession>
<evidence type="ECO:0000313" key="2">
    <source>
        <dbReference type="Proteomes" id="UP000617426"/>
    </source>
</evidence>
<dbReference type="Proteomes" id="UP000617426">
    <property type="component" value="Unassembled WGS sequence"/>
</dbReference>
<keyword evidence="2" id="KW-1185">Reference proteome</keyword>
<dbReference type="AlphaFoldDB" id="A0A923E6E6"/>
<dbReference type="EMBL" id="JACHMK010000001">
    <property type="protein sequence ID" value="MBB6334379.1"/>
    <property type="molecule type" value="Genomic_DNA"/>
</dbReference>
<proteinExistence type="predicted"/>
<protein>
    <submittedName>
        <fullName evidence="1">Uncharacterized protein</fullName>
    </submittedName>
</protein>
<organism evidence="1 2">
    <name type="scientific">Schaalia hyovaginalis</name>
    <dbReference type="NCBI Taxonomy" id="29316"/>
    <lineage>
        <taxon>Bacteria</taxon>
        <taxon>Bacillati</taxon>
        <taxon>Actinomycetota</taxon>
        <taxon>Actinomycetes</taxon>
        <taxon>Actinomycetales</taxon>
        <taxon>Actinomycetaceae</taxon>
        <taxon>Schaalia</taxon>
    </lineage>
</organism>
<name>A0A923E6E6_9ACTO</name>
<reference evidence="1" key="1">
    <citation type="submission" date="2020-08" db="EMBL/GenBank/DDBJ databases">
        <title>Sequencing the genomes of 1000 actinobacteria strains.</title>
        <authorList>
            <person name="Klenk H.-P."/>
        </authorList>
    </citation>
    <scope>NUCLEOTIDE SEQUENCE</scope>
    <source>
        <strain evidence="1">DSM 10695</strain>
    </source>
</reference>